<dbReference type="Gene3D" id="3.40.190.10">
    <property type="entry name" value="Periplasmic binding protein-like II"/>
    <property type="match status" value="2"/>
</dbReference>
<dbReference type="Proteomes" id="UP000067625">
    <property type="component" value="Chromosome"/>
</dbReference>
<dbReference type="RefSeq" id="WP_053605577.1">
    <property type="nucleotide sequence ID" value="NZ_CP012600.1"/>
</dbReference>
<keyword evidence="1" id="KW-1003">Cell membrane</keyword>
<dbReference type="PATRIC" id="fig|1441095.3.peg.4636"/>
<evidence type="ECO:0000256" key="6">
    <source>
        <dbReference type="SAM" id="SignalP"/>
    </source>
</evidence>
<dbReference type="AlphaFoldDB" id="A0A0M3RAT3"/>
<gene>
    <name evidence="7" type="ORF">AM592_20940</name>
</gene>
<keyword evidence="4" id="KW-0564">Palmitate</keyword>
<dbReference type="OrthoDB" id="9798191at2"/>
<keyword evidence="2 6" id="KW-0732">Signal</keyword>
<evidence type="ECO:0000256" key="3">
    <source>
        <dbReference type="ARBA" id="ARBA00023136"/>
    </source>
</evidence>
<evidence type="ECO:0000256" key="4">
    <source>
        <dbReference type="ARBA" id="ARBA00023139"/>
    </source>
</evidence>
<feature type="chain" id="PRO_5038500982" evidence="6">
    <location>
        <begin position="19"/>
        <end position="417"/>
    </location>
</feature>
<dbReference type="InterPro" id="IPR050490">
    <property type="entry name" value="Bact_solute-bd_prot1"/>
</dbReference>
<proteinExistence type="predicted"/>
<dbReference type="PANTHER" id="PTHR43649">
    <property type="entry name" value="ARABINOSE-BINDING PROTEIN-RELATED"/>
    <property type="match status" value="1"/>
</dbReference>
<dbReference type="EMBL" id="CP012600">
    <property type="protein sequence ID" value="ALC83712.1"/>
    <property type="molecule type" value="Genomic_DNA"/>
</dbReference>
<feature type="signal peptide" evidence="6">
    <location>
        <begin position="1"/>
        <end position="18"/>
    </location>
</feature>
<dbReference type="PANTHER" id="PTHR43649:SF33">
    <property type="entry name" value="POLYGALACTURONAN_RHAMNOGALACTURONAN-BINDING PROTEIN YTCQ"/>
    <property type="match status" value="1"/>
</dbReference>
<name>A0A0M3RAT3_9BACI</name>
<protein>
    <submittedName>
        <fullName evidence="7">Binding protein msmE</fullName>
    </submittedName>
</protein>
<evidence type="ECO:0000313" key="7">
    <source>
        <dbReference type="EMBL" id="ALC83712.1"/>
    </source>
</evidence>
<organism evidence="7 8">
    <name type="scientific">Bacillus gobiensis</name>
    <dbReference type="NCBI Taxonomy" id="1441095"/>
    <lineage>
        <taxon>Bacteria</taxon>
        <taxon>Bacillati</taxon>
        <taxon>Bacillota</taxon>
        <taxon>Bacilli</taxon>
        <taxon>Bacillales</taxon>
        <taxon>Bacillaceae</taxon>
        <taxon>Bacillus</taxon>
    </lineage>
</organism>
<reference evidence="8" key="1">
    <citation type="submission" date="2015-08" db="EMBL/GenBank/DDBJ databases">
        <title>Genome sequencing project for genomic taxonomy and phylogenomics of Bacillus-like bacteria.</title>
        <authorList>
            <person name="Liu B."/>
            <person name="Wang J."/>
            <person name="Zhu Y."/>
            <person name="Liu G."/>
            <person name="Chen Q."/>
            <person name="Chen Z."/>
            <person name="Lan J."/>
            <person name="Che J."/>
            <person name="Ge C."/>
            <person name="Shi H."/>
            <person name="Pan Z."/>
            <person name="Liu X."/>
        </authorList>
    </citation>
    <scope>NUCLEOTIDE SEQUENCE [LARGE SCALE GENOMIC DNA]</scope>
    <source>
        <strain evidence="8">FJAT-4402</strain>
    </source>
</reference>
<dbReference type="InterPro" id="IPR006059">
    <property type="entry name" value="SBP"/>
</dbReference>
<dbReference type="PROSITE" id="PS51257">
    <property type="entry name" value="PROKAR_LIPOPROTEIN"/>
    <property type="match status" value="1"/>
</dbReference>
<keyword evidence="8" id="KW-1185">Reference proteome</keyword>
<dbReference type="SUPFAM" id="SSF53850">
    <property type="entry name" value="Periplasmic binding protein-like II"/>
    <property type="match status" value="1"/>
</dbReference>
<evidence type="ECO:0000256" key="1">
    <source>
        <dbReference type="ARBA" id="ARBA00022475"/>
    </source>
</evidence>
<sequence>MKKIALLLALLLCIGVAAGCSQETSSEQEGKTVLSLYSSIVNDSEREMLSSIVADYEKEHPNIHIDMNFPGEEYENMLRVKMAANDLPDLFDTHGWGKLRYGEYTADLQDMDWVQNLDPNLDQILKDENGKVYALPLNQAKDGITYNKTLLDKYHIEPPETIDEFMTAMKSVKEKSNGEVVPFWFAGYDKSSIAQFFDQFATPLLITDKKHDRRESLKNGTFDWPNYTALPAILKEMNDQKLLNVDAVTAKPSQLIDLMAQNKIAFTISGGSLGQDVANVNPEVQLGIMPNPALHEGDEPSWIGGERHTLAAWKDSRHLDEAKQFLAFIAEPENAKKMAEATSLPSALTNVEAEIYYSESYKRYEHVRVEPYFDRVYLPNGMWDVMGTTGQELLAGMKTPEDVSKKMREEYLRLRNK</sequence>
<reference evidence="7 8" key="2">
    <citation type="journal article" date="2016" name="Int. J. Syst. Evol. Microbiol.">
        <title>Bacillus gobiensis sp. nov., isolated from a soil sample.</title>
        <authorList>
            <person name="Liu B."/>
            <person name="Liu G.H."/>
            <person name="Cetin S."/>
            <person name="Schumann P."/>
            <person name="Pan Z.Z."/>
            <person name="Chen Q.Q."/>
        </authorList>
    </citation>
    <scope>NUCLEOTIDE SEQUENCE [LARGE SCALE GENOMIC DNA]</scope>
    <source>
        <strain evidence="7 8">FJAT-4402</strain>
    </source>
</reference>
<dbReference type="STRING" id="1441095.AM592_20940"/>
<evidence type="ECO:0000256" key="2">
    <source>
        <dbReference type="ARBA" id="ARBA00022729"/>
    </source>
</evidence>
<evidence type="ECO:0000313" key="8">
    <source>
        <dbReference type="Proteomes" id="UP000067625"/>
    </source>
</evidence>
<dbReference type="Pfam" id="PF01547">
    <property type="entry name" value="SBP_bac_1"/>
    <property type="match status" value="1"/>
</dbReference>
<keyword evidence="3" id="KW-0472">Membrane</keyword>
<keyword evidence="5" id="KW-0449">Lipoprotein</keyword>
<evidence type="ECO:0000256" key="5">
    <source>
        <dbReference type="ARBA" id="ARBA00023288"/>
    </source>
</evidence>
<accession>A0A0M3RAT3</accession>